<organism evidence="1 2">
    <name type="scientific">Legionella maceachernii</name>
    <dbReference type="NCBI Taxonomy" id="466"/>
    <lineage>
        <taxon>Bacteria</taxon>
        <taxon>Pseudomonadati</taxon>
        <taxon>Pseudomonadota</taxon>
        <taxon>Gammaproteobacteria</taxon>
        <taxon>Legionellales</taxon>
        <taxon>Legionellaceae</taxon>
        <taxon>Legionella</taxon>
    </lineage>
</organism>
<dbReference type="PATRIC" id="fig|466.6.peg.47"/>
<dbReference type="CDD" id="cd23767">
    <property type="entry name" value="IQCD"/>
    <property type="match status" value="1"/>
</dbReference>
<gene>
    <name evidence="1" type="ORF">Lmac_0044</name>
</gene>
<proteinExistence type="predicted"/>
<dbReference type="RefSeq" id="WP_058450886.1">
    <property type="nucleotide sequence ID" value="NZ_CAAAIB010000003.1"/>
</dbReference>
<protein>
    <submittedName>
        <fullName evidence="1">Uncharacterized protein</fullName>
    </submittedName>
</protein>
<dbReference type="OrthoDB" id="5653824at2"/>
<dbReference type="EMBL" id="LNYL01000001">
    <property type="protein sequence ID" value="KTD32000.1"/>
    <property type="molecule type" value="Genomic_DNA"/>
</dbReference>
<sequence length="1075" mass="121753">MKKLLSSNSIFRDLKLYLEKNIKFLEPELVKSQEKATSTLPKKAFSSKEKSDRENKAATIIQKMWRKRKVKQAIAQNPYFSYLSLISPDDEQRLLSTIMFGRHQAEFRPASKERIHNPYIHDNAVYHRDENVQGILFDHLIKSFSIDTSDLNNYHFIPFTILKNSPIEEILNKYFPSINRKIITAPNHSIGLLAIPKRSQALSRIKSIFSYLGLAPSPWEVAINVRNINSVEREEGTPVILDSSLPKTKSSLLQSEIFIKLNFIAKSSKFGTQKLAVCLKKMIEELPDLSPQAIQRIALMLDLANTFYAHNYPRFAFSVYAIIHEISLGLLVEDRINLEKSFQEFVAESKQTFYKSFGLQEENLSNSTFFASPTMSGTNAHFIATKLASKMWVQSGTVPKVKVLKPSYFEFDEIMQSTSRTSDADIVMMSAGPIVNPEGLTPGVDINRFVKRNFIQTKRKKPMTIIIDATTTLYKNLKLDDEVKQLVDEGKLSIIVHESHQKFGLLHSDQAQYGRVFGVCAKNSYSETLIQEIQGNAQQDFNEHLDLRIGAFISCKCGETLEEIKEQHFTNGALLRNILVQSSLVRGKLVKHEDMLTNLNELYFVASTGDKFPQAVKSLTEFRASFGHYNTVYAGYCGQTRISPDASDDVDCLIQTSQIYLALHYTPNQLLGMLIEQAHENRPLSLDEQIVSIAILNNVITNFPKLALDEPKSCKLSGAIGNLLKQCSSLEGRKYHSNVVNFYNDLKETIAKIYQPENKHDFFSAIQILYQNQIPLDAFILNTLSKNKKLSLALVKLQSLVITKKLITTLSEQPPIVDQLLLNISKKPEVIPLLRAVQDKGISLKANDLVDILSKPEVQPVILAITSSNFQLTPRLLRKIIESESLRDFILNEHSLNEEKLSTALALTEVFGDFSEFIPLLSNSNFCHGILKIDDLNQRLLIHLKRSPEKFTAAKTHSPEYLMGCYSALKDYCVVKEPTREHLATLIKSLENSKEIYSKTVLSKDRTPLSKAARILLAAVINFFALFTFGRGHYANYKSTGNALFFATTKSEGLVNETHKELYKDFSVSEDKKIR</sequence>
<reference evidence="1 2" key="1">
    <citation type="submission" date="2015-11" db="EMBL/GenBank/DDBJ databases">
        <title>Genomic analysis of 38 Legionella species identifies large and diverse effector repertoires.</title>
        <authorList>
            <person name="Burstein D."/>
            <person name="Amaro F."/>
            <person name="Zusman T."/>
            <person name="Lifshitz Z."/>
            <person name="Cohen O."/>
            <person name="Gilbert J.A."/>
            <person name="Pupko T."/>
            <person name="Shuman H.A."/>
            <person name="Segal G."/>
        </authorList>
    </citation>
    <scope>NUCLEOTIDE SEQUENCE [LARGE SCALE GENOMIC DNA]</scope>
    <source>
        <strain evidence="1 2">PX-1-G2-E2</strain>
    </source>
</reference>
<keyword evidence="2" id="KW-1185">Reference proteome</keyword>
<accession>A0A0W0WI76</accession>
<comment type="caution">
    <text evidence="1">The sequence shown here is derived from an EMBL/GenBank/DDBJ whole genome shotgun (WGS) entry which is preliminary data.</text>
</comment>
<evidence type="ECO:0000313" key="1">
    <source>
        <dbReference type="EMBL" id="KTD32000.1"/>
    </source>
</evidence>
<evidence type="ECO:0000313" key="2">
    <source>
        <dbReference type="Proteomes" id="UP000054908"/>
    </source>
</evidence>
<name>A0A0W0WI76_9GAMM</name>
<dbReference type="AlphaFoldDB" id="A0A0W0WI76"/>
<dbReference type="Proteomes" id="UP000054908">
    <property type="component" value="Unassembled WGS sequence"/>
</dbReference>